<dbReference type="GeneID" id="259354"/>
<keyword evidence="2" id="KW-1185">Reference proteome</keyword>
<dbReference type="RefSeq" id="NP_001041241.1">
    <property type="nucleotide sequence ID" value="NM_001047776.2"/>
</dbReference>
<dbReference type="Bgee" id="WBGene00017378">
    <property type="expression patterns" value="Expressed in adult organism and 3 other cell types or tissues"/>
</dbReference>
<dbReference type="WormBase" id="F11C7.6b">
    <property type="protein sequence ID" value="CE39914"/>
    <property type="gene ID" value="WBGene00017378"/>
</dbReference>
<dbReference type="UCSC" id="F11C7.6b">
    <property type="organism name" value="c. elegans"/>
</dbReference>
<organism evidence="1 2">
    <name type="scientific">Caenorhabditis elegans</name>
    <dbReference type="NCBI Taxonomy" id="6239"/>
    <lineage>
        <taxon>Eukaryota</taxon>
        <taxon>Metazoa</taxon>
        <taxon>Ecdysozoa</taxon>
        <taxon>Nematoda</taxon>
        <taxon>Chromadorea</taxon>
        <taxon>Rhabditida</taxon>
        <taxon>Rhabditina</taxon>
        <taxon>Rhabditomorpha</taxon>
        <taxon>Rhabditoidea</taxon>
        <taxon>Rhabditidae</taxon>
        <taxon>Peloderinae</taxon>
        <taxon>Caenorhabditis</taxon>
    </lineage>
</organism>
<gene>
    <name evidence="1" type="ORF">CELE_F11C7.6</name>
    <name evidence="1 3" type="ORF">F11C7.6</name>
</gene>
<dbReference type="AGR" id="WB:WBGene00017378"/>
<dbReference type="EMBL" id="BX284606">
    <property type="protein sequence ID" value="CCD66916.1"/>
    <property type="molecule type" value="Genomic_DNA"/>
</dbReference>
<dbReference type="CTD" id="259354"/>
<sequence length="88" mass="9682">MNCGYCGKQNRTRTCEPVAGCAEPICSGDSIEIQSCGTSDNICFYPTVSCCNGAYIKTIDWNGKRFYCSNKTKESSHVEGSTDFRQDV</sequence>
<proteinExistence type="predicted"/>
<evidence type="ECO:0000313" key="1">
    <source>
        <dbReference type="EMBL" id="CCD66916.1"/>
    </source>
</evidence>
<dbReference type="HOGENOM" id="CLU_157467_0_0_1"/>
<dbReference type="Proteomes" id="UP000001940">
    <property type="component" value="Chromosome X"/>
</dbReference>
<protein>
    <submittedName>
        <fullName evidence="1">UPF0506 domain-containing protein</fullName>
    </submittedName>
</protein>
<evidence type="ECO:0000313" key="2">
    <source>
        <dbReference type="Proteomes" id="UP000001940"/>
    </source>
</evidence>
<dbReference type="AlphaFoldDB" id="Q27GT7"/>
<dbReference type="ExpressionAtlas" id="Q27GT7">
    <property type="expression patterns" value="baseline"/>
</dbReference>
<dbReference type="OrthoDB" id="5876856at2759"/>
<evidence type="ECO:0000313" key="3">
    <source>
        <dbReference type="WormBase" id="F11C7.6b"/>
    </source>
</evidence>
<reference evidence="1 2" key="1">
    <citation type="journal article" date="1998" name="Science">
        <title>Genome sequence of the nematode C. elegans: a platform for investigating biology.</title>
        <authorList>
            <consortium name="The C. elegans sequencing consortium"/>
            <person name="Sulson J.E."/>
            <person name="Waterston R."/>
        </authorList>
    </citation>
    <scope>NUCLEOTIDE SEQUENCE [LARGE SCALE GENOMIC DNA]</scope>
    <source>
        <strain evidence="1 2">Bristol N2</strain>
    </source>
</reference>
<accession>Q27GT7</accession>
<name>Q27GT7_CAEEL</name>